<dbReference type="Proteomes" id="UP000562027">
    <property type="component" value="Unassembled WGS sequence"/>
</dbReference>
<feature type="domain" description="Metallo-beta-lactamase" evidence="1">
    <location>
        <begin position="37"/>
        <end position="226"/>
    </location>
</feature>
<comment type="caution">
    <text evidence="2">The sequence shown here is derived from an EMBL/GenBank/DDBJ whole genome shotgun (WGS) entry which is preliminary data.</text>
</comment>
<dbReference type="PANTHER" id="PTHR42951">
    <property type="entry name" value="METALLO-BETA-LACTAMASE DOMAIN-CONTAINING"/>
    <property type="match status" value="1"/>
</dbReference>
<dbReference type="SUPFAM" id="SSF56281">
    <property type="entry name" value="Metallo-hydrolase/oxidoreductase"/>
    <property type="match status" value="1"/>
</dbReference>
<gene>
    <name evidence="2" type="ORF">HNP55_000695</name>
</gene>
<evidence type="ECO:0000313" key="3">
    <source>
        <dbReference type="Proteomes" id="UP000562027"/>
    </source>
</evidence>
<dbReference type="GO" id="GO:0016787">
    <property type="term" value="F:hydrolase activity"/>
    <property type="evidence" value="ECO:0007669"/>
    <property type="project" value="UniProtKB-KW"/>
</dbReference>
<sequence>MTNAPKTFASQADLEVKQVSFDKLSEHAYAYTAEGDPNTGIVIGDDAVMVIDTQATPAMAQDVIRRIREVTDKPIKYVLLSHYHAVRVLGASAYAAEGCEQIIASQDTYELIVERGEQDKASEIGRFPRLFANVETVPPGLTWPTLTFAGKMTLWLGKLEVQILQLGRGHTKGDTVVWLPQERVLFSGDLVEFDATPYAGDAYFQDWPQTLDNLASLKPAKLVPGRGPALQTEAQVAAGLAGTRAFVSELYASVKAGAEAKQDLRSVYRETYERLAQKYGHWVIFAHCMPFDVTRAYDEASGHVDPRIWTAERDVAMWQALEA</sequence>
<dbReference type="InterPro" id="IPR001279">
    <property type="entry name" value="Metallo-B-lactamas"/>
</dbReference>
<dbReference type="Gene3D" id="3.60.15.10">
    <property type="entry name" value="Ribonuclease Z/Hydroxyacylglutathione hydrolase-like"/>
    <property type="match status" value="1"/>
</dbReference>
<dbReference type="SMART" id="SM00849">
    <property type="entry name" value="Lactamase_B"/>
    <property type="match status" value="1"/>
</dbReference>
<organism evidence="2 3">
    <name type="scientific">Roseateles oligotrophus</name>
    <dbReference type="NCBI Taxonomy" id="1769250"/>
    <lineage>
        <taxon>Bacteria</taxon>
        <taxon>Pseudomonadati</taxon>
        <taxon>Pseudomonadota</taxon>
        <taxon>Betaproteobacteria</taxon>
        <taxon>Burkholderiales</taxon>
        <taxon>Sphaerotilaceae</taxon>
        <taxon>Roseateles</taxon>
    </lineage>
</organism>
<reference evidence="2 3" key="1">
    <citation type="submission" date="2020-08" db="EMBL/GenBank/DDBJ databases">
        <title>Functional genomics of gut bacteria from endangered species of beetles.</title>
        <authorList>
            <person name="Carlos-Shanley C."/>
        </authorList>
    </citation>
    <scope>NUCLEOTIDE SEQUENCE [LARGE SCALE GENOMIC DNA]</scope>
    <source>
        <strain evidence="2 3">S00239</strain>
    </source>
</reference>
<proteinExistence type="predicted"/>
<evidence type="ECO:0000259" key="1">
    <source>
        <dbReference type="SMART" id="SM00849"/>
    </source>
</evidence>
<keyword evidence="2" id="KW-0378">Hydrolase</keyword>
<dbReference type="PANTHER" id="PTHR42951:SF20">
    <property type="entry name" value="BETA LACTAMASE"/>
    <property type="match status" value="1"/>
</dbReference>
<dbReference type="AlphaFoldDB" id="A0A840L1S1"/>
<dbReference type="CDD" id="cd16282">
    <property type="entry name" value="metallo-hydrolase-like_MBL-fold"/>
    <property type="match status" value="1"/>
</dbReference>
<dbReference type="InterPro" id="IPR036866">
    <property type="entry name" value="RibonucZ/Hydroxyglut_hydro"/>
</dbReference>
<dbReference type="InterPro" id="IPR050855">
    <property type="entry name" value="NDM-1-like"/>
</dbReference>
<name>A0A840L1S1_9BURK</name>
<dbReference type="RefSeq" id="WP_184296192.1">
    <property type="nucleotide sequence ID" value="NZ_JACHLP010000001.1"/>
</dbReference>
<dbReference type="Pfam" id="PF00753">
    <property type="entry name" value="Lactamase_B"/>
    <property type="match status" value="1"/>
</dbReference>
<dbReference type="EMBL" id="JACHLP010000001">
    <property type="protein sequence ID" value="MBB4842200.1"/>
    <property type="molecule type" value="Genomic_DNA"/>
</dbReference>
<evidence type="ECO:0000313" key="2">
    <source>
        <dbReference type="EMBL" id="MBB4842200.1"/>
    </source>
</evidence>
<protein>
    <submittedName>
        <fullName evidence="2">Glyoxylase-like metal-dependent hydrolase (Beta-lactamase superfamily II)</fullName>
    </submittedName>
</protein>
<keyword evidence="3" id="KW-1185">Reference proteome</keyword>
<accession>A0A840L1S1</accession>